<dbReference type="SMART" id="SM00710">
    <property type="entry name" value="PbH1"/>
    <property type="match status" value="6"/>
</dbReference>
<name>A0A2S2DXN8_9BACT</name>
<dbReference type="GO" id="GO:0004650">
    <property type="term" value="F:polygalacturonase activity"/>
    <property type="evidence" value="ECO:0007669"/>
    <property type="project" value="InterPro"/>
</dbReference>
<dbReference type="EMBL" id="CP029346">
    <property type="protein sequence ID" value="AWL10109.1"/>
    <property type="molecule type" value="Genomic_DNA"/>
</dbReference>
<dbReference type="Pfam" id="PF13472">
    <property type="entry name" value="Lipase_GDSL_2"/>
    <property type="match status" value="1"/>
</dbReference>
<dbReference type="Proteomes" id="UP000245468">
    <property type="component" value="Chromosome"/>
</dbReference>
<dbReference type="InterPro" id="IPR036514">
    <property type="entry name" value="SGNH_hydro_sf"/>
</dbReference>
<dbReference type="CDD" id="cd01821">
    <property type="entry name" value="Rhamnogalacturan_acetylesterase_like"/>
    <property type="match status" value="1"/>
</dbReference>
<dbReference type="Gene3D" id="3.40.50.1110">
    <property type="entry name" value="SGNH hydrolase"/>
    <property type="match status" value="1"/>
</dbReference>
<dbReference type="InterPro" id="IPR051801">
    <property type="entry name" value="GH28_Enzymes"/>
</dbReference>
<evidence type="ECO:0000256" key="5">
    <source>
        <dbReference type="SAM" id="SignalP"/>
    </source>
</evidence>
<comment type="similarity">
    <text evidence="1 4">Belongs to the glycosyl hydrolase 28 family.</text>
</comment>
<protein>
    <submittedName>
        <fullName evidence="7">Rhamnogalacturonan acetylesterase RhgT</fullName>
    </submittedName>
</protein>
<keyword evidence="8" id="KW-1185">Reference proteome</keyword>
<feature type="signal peptide" evidence="5">
    <location>
        <begin position="1"/>
        <end position="24"/>
    </location>
</feature>
<dbReference type="InterPro" id="IPR037459">
    <property type="entry name" value="RhgT-like"/>
</dbReference>
<evidence type="ECO:0000256" key="1">
    <source>
        <dbReference type="ARBA" id="ARBA00008834"/>
    </source>
</evidence>
<evidence type="ECO:0000256" key="4">
    <source>
        <dbReference type="RuleBase" id="RU361169"/>
    </source>
</evidence>
<dbReference type="Pfam" id="PF00295">
    <property type="entry name" value="Glyco_hydro_28"/>
    <property type="match status" value="1"/>
</dbReference>
<dbReference type="InterPro" id="IPR000743">
    <property type="entry name" value="Glyco_hydro_28"/>
</dbReference>
<evidence type="ECO:0000313" key="7">
    <source>
        <dbReference type="EMBL" id="AWL10109.1"/>
    </source>
</evidence>
<keyword evidence="5" id="KW-0732">Signal</keyword>
<keyword evidence="2 4" id="KW-0378">Hydrolase</keyword>
<sequence>MKPLFMKSRILFLFLSLALFSFQASEPLRVFLIGDSTMADKVSADYPETGWGMPFAHLFNEAVEVQNHAYNGRSTKSFRREGRWAKVFQQIKKGDYVFIQFGHNDAKISDTSRYAPAQTDYRENLSRYIKETRSKGGIPVLLTSIQRRKFDSTGIFVDQHGEYPQVVREVAKQEKVLLIDLEKISRAQIEKLGPELSKKIYLHYPAGIFKKFMKGVADDTHFSVYGASWMAQAVVSAIFDSNEALRSFLKKSTFSQKYQYELPLVAGTAFKKDTFSIVSYGATSSPTFLNTSAIQQAIDLCSAQGGGVVNIPAGFWLSGPISLKSNVNLHLEAGALLQFSHHSKDYPLVSTFWEGVEAIRAQSPISANKAINIAITGTGIIDGAGEAWRPVKKGKLTSGEWSTLVKSGGILNESKDTWYPTASALKAANLDRPGVVAAGWNMNNAQEIKEFLRPNMISLIECEQILLEGVTFQNSPAWNIHPLLCKHLIVNQIKVKNPWFAQNGDGIDIESCEYVLVKNSSFDVGDDGICLKSGKDEEGRKRARPSAHIWIDQCQVFHGHGGVVVGSEMSGGVHDLFVSNCQFLGTDVGLRFKTARGRGGIVENVFISDILMKNIAGEAILFDMYYQGKDPLSTFGNGEEKPVIAAMPINEGTPQFRSIWVEKVRVKGAATGLLIRGLPEMPIKKIKLLDIQIECEQAYRAIEAEDIDLEQVIFTKTKKIKSELYHVKHWKFTGKELTLGP</sequence>
<dbReference type="Gene3D" id="2.160.20.10">
    <property type="entry name" value="Single-stranded right-handed beta-helix, Pectin lyase-like"/>
    <property type="match status" value="1"/>
</dbReference>
<dbReference type="InterPro" id="IPR013830">
    <property type="entry name" value="SGNH_hydro"/>
</dbReference>
<organism evidence="7 8">
    <name type="scientific">Aquirufa nivalisilvae</name>
    <dbReference type="NCBI Taxonomy" id="2516557"/>
    <lineage>
        <taxon>Bacteria</taxon>
        <taxon>Pseudomonadati</taxon>
        <taxon>Bacteroidota</taxon>
        <taxon>Cytophagia</taxon>
        <taxon>Cytophagales</taxon>
        <taxon>Flectobacillaceae</taxon>
        <taxon>Aquirufa</taxon>
    </lineage>
</organism>
<dbReference type="GO" id="GO:0016788">
    <property type="term" value="F:hydrolase activity, acting on ester bonds"/>
    <property type="evidence" value="ECO:0007669"/>
    <property type="project" value="UniProtKB-ARBA"/>
</dbReference>
<evidence type="ECO:0000256" key="2">
    <source>
        <dbReference type="ARBA" id="ARBA00022801"/>
    </source>
</evidence>
<feature type="chain" id="PRO_5015651505" evidence="5">
    <location>
        <begin position="25"/>
        <end position="741"/>
    </location>
</feature>
<dbReference type="InterPro" id="IPR011050">
    <property type="entry name" value="Pectin_lyase_fold/virulence"/>
</dbReference>
<dbReference type="AlphaFoldDB" id="A0A2S2DXN8"/>
<dbReference type="OrthoDB" id="9795222at2"/>
<gene>
    <name evidence="7" type="ORF">HME7025_02262</name>
</gene>
<feature type="domain" description="SGNH hydrolase-type esterase" evidence="6">
    <location>
        <begin position="32"/>
        <end position="190"/>
    </location>
</feature>
<dbReference type="InterPro" id="IPR012334">
    <property type="entry name" value="Pectin_lyas_fold"/>
</dbReference>
<dbReference type="KEGG" id="psez:HME7025_02262"/>
<proteinExistence type="inferred from homology"/>
<keyword evidence="3 4" id="KW-0326">Glycosidase</keyword>
<dbReference type="GO" id="GO:0005975">
    <property type="term" value="P:carbohydrate metabolic process"/>
    <property type="evidence" value="ECO:0007669"/>
    <property type="project" value="InterPro"/>
</dbReference>
<evidence type="ECO:0000256" key="3">
    <source>
        <dbReference type="ARBA" id="ARBA00023295"/>
    </source>
</evidence>
<dbReference type="SUPFAM" id="SSF52266">
    <property type="entry name" value="SGNH hydrolase"/>
    <property type="match status" value="1"/>
</dbReference>
<evidence type="ECO:0000259" key="6">
    <source>
        <dbReference type="Pfam" id="PF13472"/>
    </source>
</evidence>
<dbReference type="InterPro" id="IPR006626">
    <property type="entry name" value="PbH1"/>
</dbReference>
<dbReference type="SUPFAM" id="SSF51126">
    <property type="entry name" value="Pectin lyase-like"/>
    <property type="match status" value="1"/>
</dbReference>
<accession>A0A2S2DXN8</accession>
<evidence type="ECO:0000313" key="8">
    <source>
        <dbReference type="Proteomes" id="UP000245468"/>
    </source>
</evidence>
<dbReference type="PANTHER" id="PTHR31339">
    <property type="entry name" value="PECTIN LYASE-RELATED"/>
    <property type="match status" value="1"/>
</dbReference>
<reference evidence="8" key="1">
    <citation type="submission" date="2018-05" db="EMBL/GenBank/DDBJ databases">
        <title>Pseudarcicella sp. HME7025 Genome sequencing and assembly.</title>
        <authorList>
            <person name="Kim H."/>
            <person name="Kang H."/>
            <person name="Joh K."/>
        </authorList>
    </citation>
    <scope>NUCLEOTIDE SEQUENCE [LARGE SCALE GENOMIC DNA]</scope>
    <source>
        <strain evidence="8">HME7025</strain>
    </source>
</reference>
<dbReference type="PANTHER" id="PTHR31339:SF9">
    <property type="entry name" value="PLASMIN AND FIBRONECTIN-BINDING PROTEIN A"/>
    <property type="match status" value="1"/>
</dbReference>